<name>A0ABW2PBB1_9ACTN</name>
<dbReference type="PANTHER" id="PTHR30289">
    <property type="entry name" value="UNCHARACTERIZED PROTEIN YBCL-RELATED"/>
    <property type="match status" value="1"/>
</dbReference>
<comment type="caution">
    <text evidence="4">The sequence shown here is derived from an EMBL/GenBank/DDBJ whole genome shotgun (WGS) entry which is preliminary data.</text>
</comment>
<feature type="signal peptide" evidence="3">
    <location>
        <begin position="1"/>
        <end position="18"/>
    </location>
</feature>
<proteinExistence type="inferred from homology"/>
<evidence type="ECO:0000313" key="5">
    <source>
        <dbReference type="Proteomes" id="UP001596496"/>
    </source>
</evidence>
<evidence type="ECO:0000313" key="4">
    <source>
        <dbReference type="EMBL" id="MFC7386234.1"/>
    </source>
</evidence>
<dbReference type="NCBIfam" id="TIGR00481">
    <property type="entry name" value="YbhB/YbcL family Raf kinase inhibitor-like protein"/>
    <property type="match status" value="1"/>
</dbReference>
<dbReference type="SUPFAM" id="SSF49777">
    <property type="entry name" value="PEBP-like"/>
    <property type="match status" value="1"/>
</dbReference>
<dbReference type="InterPro" id="IPR036610">
    <property type="entry name" value="PEBP-like_sf"/>
</dbReference>
<feature type="chain" id="PRO_5047108184" evidence="3">
    <location>
        <begin position="19"/>
        <end position="213"/>
    </location>
</feature>
<evidence type="ECO:0000256" key="2">
    <source>
        <dbReference type="SAM" id="MobiDB-lite"/>
    </source>
</evidence>
<dbReference type="EMBL" id="JBHTCG010000025">
    <property type="protein sequence ID" value="MFC7386234.1"/>
    <property type="molecule type" value="Genomic_DNA"/>
</dbReference>
<dbReference type="Gene3D" id="3.90.280.10">
    <property type="entry name" value="PEBP-like"/>
    <property type="match status" value="1"/>
</dbReference>
<accession>A0ABW2PBB1</accession>
<keyword evidence="4" id="KW-0649">Protein kinase inhibitor</keyword>
<dbReference type="Proteomes" id="UP001596496">
    <property type="component" value="Unassembled WGS sequence"/>
</dbReference>
<dbReference type="CDD" id="cd00865">
    <property type="entry name" value="PEBP_bact_arch"/>
    <property type="match status" value="1"/>
</dbReference>
<organism evidence="4 5">
    <name type="scientific">Sphaerisporangium rhizosphaerae</name>
    <dbReference type="NCBI Taxonomy" id="2269375"/>
    <lineage>
        <taxon>Bacteria</taxon>
        <taxon>Bacillati</taxon>
        <taxon>Actinomycetota</taxon>
        <taxon>Actinomycetes</taxon>
        <taxon>Streptosporangiales</taxon>
        <taxon>Streptosporangiaceae</taxon>
        <taxon>Sphaerisporangium</taxon>
    </lineage>
</organism>
<dbReference type="InterPro" id="IPR008914">
    <property type="entry name" value="PEBP"/>
</dbReference>
<gene>
    <name evidence="4" type="ORF">ACFQSB_28775</name>
</gene>
<dbReference type="InterPro" id="IPR005247">
    <property type="entry name" value="YbhB_YbcL/LppC-like"/>
</dbReference>
<evidence type="ECO:0000256" key="1">
    <source>
        <dbReference type="ARBA" id="ARBA00007120"/>
    </source>
</evidence>
<keyword evidence="3" id="KW-0732">Signal</keyword>
<reference evidence="5" key="1">
    <citation type="journal article" date="2019" name="Int. J. Syst. Evol. Microbiol.">
        <title>The Global Catalogue of Microorganisms (GCM) 10K type strain sequencing project: providing services to taxonomists for standard genome sequencing and annotation.</title>
        <authorList>
            <consortium name="The Broad Institute Genomics Platform"/>
            <consortium name="The Broad Institute Genome Sequencing Center for Infectious Disease"/>
            <person name="Wu L."/>
            <person name="Ma J."/>
        </authorList>
    </citation>
    <scope>NUCLEOTIDE SEQUENCE [LARGE SCALE GENOMIC DNA]</scope>
    <source>
        <strain evidence="5">CECT 7649</strain>
    </source>
</reference>
<dbReference type="RefSeq" id="WP_380830016.1">
    <property type="nucleotide sequence ID" value="NZ_JBHTCG010000025.1"/>
</dbReference>
<dbReference type="PANTHER" id="PTHR30289:SF1">
    <property type="entry name" value="PEBP (PHOSPHATIDYLETHANOLAMINE-BINDING PROTEIN) FAMILY PROTEIN"/>
    <property type="match status" value="1"/>
</dbReference>
<comment type="similarity">
    <text evidence="1">Belongs to the UPF0098 family.</text>
</comment>
<dbReference type="PROSITE" id="PS51257">
    <property type="entry name" value="PROKAR_LIPOPROTEIN"/>
    <property type="match status" value="1"/>
</dbReference>
<sequence>MKIRMVGAVSGALPAALALTLAAGCATSEGASPRASGGASPATSEGASSAVEEASPAASEAASPVAGLQVSSPAFGDGAAIPRKHACAVQGGQDVSPALSWSGVPSEARELAVIVDDPDAPGGSYIHWIVTGLPASLTGLGQGTTEGKTLPGSGGAPSYAGPCPPGGTHHYHFIVYALRDRFQPVGDPRAVYARLKKAAIASGETVGTWTRRP</sequence>
<keyword evidence="5" id="KW-1185">Reference proteome</keyword>
<protein>
    <submittedName>
        <fullName evidence="4">YbhB/YbcL family Raf kinase inhibitor-like protein</fullName>
    </submittedName>
</protein>
<feature type="region of interest" description="Disordered" evidence="2">
    <location>
        <begin position="30"/>
        <end position="58"/>
    </location>
</feature>
<evidence type="ECO:0000256" key="3">
    <source>
        <dbReference type="SAM" id="SignalP"/>
    </source>
</evidence>
<dbReference type="GO" id="GO:0004860">
    <property type="term" value="F:protein kinase inhibitor activity"/>
    <property type="evidence" value="ECO:0007669"/>
    <property type="project" value="UniProtKB-KW"/>
</dbReference>
<dbReference type="Pfam" id="PF01161">
    <property type="entry name" value="PBP"/>
    <property type="match status" value="1"/>
</dbReference>